<evidence type="ECO:0000256" key="1">
    <source>
        <dbReference type="SAM" id="Phobius"/>
    </source>
</evidence>
<accession>A0ABR8SRD7</accession>
<keyword evidence="1" id="KW-0472">Membrane</keyword>
<dbReference type="InterPro" id="IPR035211">
    <property type="entry name" value="DUF5325"/>
</dbReference>
<sequence>MMNIIFFFIALLTAFAICGIGIAIGEKSWLVFLISIVSVFLLMGYGFTLKKKQRERS</sequence>
<keyword evidence="1" id="KW-1133">Transmembrane helix</keyword>
<gene>
    <name evidence="2" type="ORF">H9648_18615</name>
</gene>
<organism evidence="2 3">
    <name type="scientific">Fictibacillus norfolkensis</name>
    <dbReference type="NCBI Taxonomy" id="2762233"/>
    <lineage>
        <taxon>Bacteria</taxon>
        <taxon>Bacillati</taxon>
        <taxon>Bacillota</taxon>
        <taxon>Bacilli</taxon>
        <taxon>Bacillales</taxon>
        <taxon>Fictibacillaceae</taxon>
        <taxon>Fictibacillus</taxon>
    </lineage>
</organism>
<evidence type="ECO:0000313" key="3">
    <source>
        <dbReference type="Proteomes" id="UP000603641"/>
    </source>
</evidence>
<keyword evidence="1" id="KW-0812">Transmembrane</keyword>
<comment type="caution">
    <text evidence="2">The sequence shown here is derived from an EMBL/GenBank/DDBJ whole genome shotgun (WGS) entry which is preliminary data.</text>
</comment>
<name>A0ABR8SRD7_9BACL</name>
<dbReference type="Pfam" id="PF17259">
    <property type="entry name" value="DUF5325"/>
    <property type="match status" value="1"/>
</dbReference>
<reference evidence="2 3" key="1">
    <citation type="submission" date="2020-08" db="EMBL/GenBank/DDBJ databases">
        <title>A Genomic Blueprint of the Chicken Gut Microbiome.</title>
        <authorList>
            <person name="Gilroy R."/>
            <person name="Ravi A."/>
            <person name="Getino M."/>
            <person name="Pursley I."/>
            <person name="Horton D.L."/>
            <person name="Alikhan N.-F."/>
            <person name="Baker D."/>
            <person name="Gharbi K."/>
            <person name="Hall N."/>
            <person name="Watson M."/>
            <person name="Adriaenssens E.M."/>
            <person name="Foster-Nyarko E."/>
            <person name="Jarju S."/>
            <person name="Secka A."/>
            <person name="Antonio M."/>
            <person name="Oren A."/>
            <person name="Chaudhuri R."/>
            <person name="La Ragione R.M."/>
            <person name="Hildebrand F."/>
            <person name="Pallen M.J."/>
        </authorList>
    </citation>
    <scope>NUCLEOTIDE SEQUENCE [LARGE SCALE GENOMIC DNA]</scope>
    <source>
        <strain evidence="2 3">Sa2CUA10</strain>
    </source>
</reference>
<keyword evidence="3" id="KW-1185">Reference proteome</keyword>
<feature type="transmembrane region" description="Helical" evidence="1">
    <location>
        <begin position="29"/>
        <end position="49"/>
    </location>
</feature>
<dbReference type="Proteomes" id="UP000603641">
    <property type="component" value="Unassembled WGS sequence"/>
</dbReference>
<proteinExistence type="predicted"/>
<evidence type="ECO:0000313" key="2">
    <source>
        <dbReference type="EMBL" id="MBD7966062.1"/>
    </source>
</evidence>
<dbReference type="EMBL" id="JACSQM010000012">
    <property type="protein sequence ID" value="MBD7966062.1"/>
    <property type="molecule type" value="Genomic_DNA"/>
</dbReference>
<protein>
    <submittedName>
        <fullName evidence="2">DUF5325 family protein</fullName>
    </submittedName>
</protein>